<dbReference type="Proteomes" id="UP000712281">
    <property type="component" value="Unassembled WGS sequence"/>
</dbReference>
<gene>
    <name evidence="1" type="ORF">F2Q68_00016772</name>
</gene>
<reference evidence="1" key="1">
    <citation type="submission" date="2019-12" db="EMBL/GenBank/DDBJ databases">
        <title>Genome sequencing and annotation of Brassica cretica.</title>
        <authorList>
            <person name="Studholme D.J."/>
            <person name="Sarris P.F."/>
        </authorList>
    </citation>
    <scope>NUCLEOTIDE SEQUENCE</scope>
    <source>
        <strain evidence="1">PFS-001/15</strain>
        <tissue evidence="1">Leaf</tissue>
    </source>
</reference>
<comment type="caution">
    <text evidence="1">The sequence shown here is derived from an EMBL/GenBank/DDBJ whole genome shotgun (WGS) entry which is preliminary data.</text>
</comment>
<proteinExistence type="predicted"/>
<dbReference type="EMBL" id="QGKW02001940">
    <property type="protein sequence ID" value="KAF2558519.1"/>
    <property type="molecule type" value="Genomic_DNA"/>
</dbReference>
<dbReference type="AlphaFoldDB" id="A0A8S9HKI8"/>
<accession>A0A8S9HKI8</accession>
<sequence>MSRVSRISDKVDVTQIEHRPARIMDTAQGGVFVNQLEQTEDFMSDHASLAACDSPSDHSVHADHNFPLDRADQNVRTVPSDHPDRTACTGDCADDLVSLFDPNMDLSFGYFSKARILKISEDLGHVGTQLVRSERPAAFAERRAAHAECPAHVLILSSLDTASSDESGQEPNSSLD</sequence>
<name>A0A8S9HKI8_BRACR</name>
<organism evidence="1 2">
    <name type="scientific">Brassica cretica</name>
    <name type="common">Mustard</name>
    <dbReference type="NCBI Taxonomy" id="69181"/>
    <lineage>
        <taxon>Eukaryota</taxon>
        <taxon>Viridiplantae</taxon>
        <taxon>Streptophyta</taxon>
        <taxon>Embryophyta</taxon>
        <taxon>Tracheophyta</taxon>
        <taxon>Spermatophyta</taxon>
        <taxon>Magnoliopsida</taxon>
        <taxon>eudicotyledons</taxon>
        <taxon>Gunneridae</taxon>
        <taxon>Pentapetalae</taxon>
        <taxon>rosids</taxon>
        <taxon>malvids</taxon>
        <taxon>Brassicales</taxon>
        <taxon>Brassicaceae</taxon>
        <taxon>Brassiceae</taxon>
        <taxon>Brassica</taxon>
    </lineage>
</organism>
<protein>
    <submittedName>
        <fullName evidence="1">Uncharacterized protein</fullName>
    </submittedName>
</protein>
<evidence type="ECO:0000313" key="2">
    <source>
        <dbReference type="Proteomes" id="UP000712281"/>
    </source>
</evidence>
<evidence type="ECO:0000313" key="1">
    <source>
        <dbReference type="EMBL" id="KAF2558519.1"/>
    </source>
</evidence>